<dbReference type="EMBL" id="QJKJ01012950">
    <property type="protein sequence ID" value="RDX67520.1"/>
    <property type="molecule type" value="Genomic_DNA"/>
</dbReference>
<name>A0A371EN89_MUCPR</name>
<feature type="non-terminal residue" evidence="1">
    <location>
        <position position="1"/>
    </location>
</feature>
<evidence type="ECO:0000313" key="2">
    <source>
        <dbReference type="Proteomes" id="UP000257109"/>
    </source>
</evidence>
<proteinExistence type="predicted"/>
<feature type="non-terminal residue" evidence="1">
    <location>
        <position position="212"/>
    </location>
</feature>
<sequence length="212" mass="24313">RDRVQSDSVASVCVCVCLCPSLHLAEIVSNTAQPSLYRIHLYREHELAMPDVVYQPCCIQYPQLKPAQSYELKFGLIHLLLKFHGLAREDPQKHLKEFHVVVGDTRRLHQDEGIPIFPGWSCKRLAVFATSSFQHMGRYEVHVPREVLLDIQNCDASVEAPNLRTNSLQEGKDDAYMERATLALDITRERLKRIQEEIQYNLATFKGRGEAQ</sequence>
<accession>A0A371EN89</accession>
<keyword evidence="2" id="KW-1185">Reference proteome</keyword>
<gene>
    <name evidence="1" type="ORF">CR513_53592</name>
</gene>
<dbReference type="Proteomes" id="UP000257109">
    <property type="component" value="Unassembled WGS sequence"/>
</dbReference>
<protein>
    <submittedName>
        <fullName evidence="1">Uncharacterized protein</fullName>
    </submittedName>
</protein>
<evidence type="ECO:0000313" key="1">
    <source>
        <dbReference type="EMBL" id="RDX67520.1"/>
    </source>
</evidence>
<dbReference type="AlphaFoldDB" id="A0A371EN89"/>
<organism evidence="1 2">
    <name type="scientific">Mucuna pruriens</name>
    <name type="common">Velvet bean</name>
    <name type="synonym">Dolichos pruriens</name>
    <dbReference type="NCBI Taxonomy" id="157652"/>
    <lineage>
        <taxon>Eukaryota</taxon>
        <taxon>Viridiplantae</taxon>
        <taxon>Streptophyta</taxon>
        <taxon>Embryophyta</taxon>
        <taxon>Tracheophyta</taxon>
        <taxon>Spermatophyta</taxon>
        <taxon>Magnoliopsida</taxon>
        <taxon>eudicotyledons</taxon>
        <taxon>Gunneridae</taxon>
        <taxon>Pentapetalae</taxon>
        <taxon>rosids</taxon>
        <taxon>fabids</taxon>
        <taxon>Fabales</taxon>
        <taxon>Fabaceae</taxon>
        <taxon>Papilionoideae</taxon>
        <taxon>50 kb inversion clade</taxon>
        <taxon>NPAAA clade</taxon>
        <taxon>indigoferoid/millettioid clade</taxon>
        <taxon>Phaseoleae</taxon>
        <taxon>Mucuna</taxon>
    </lineage>
</organism>
<comment type="caution">
    <text evidence="1">The sequence shown here is derived from an EMBL/GenBank/DDBJ whole genome shotgun (WGS) entry which is preliminary data.</text>
</comment>
<reference evidence="1" key="1">
    <citation type="submission" date="2018-05" db="EMBL/GenBank/DDBJ databases">
        <title>Draft genome of Mucuna pruriens seed.</title>
        <authorList>
            <person name="Nnadi N.E."/>
            <person name="Vos R."/>
            <person name="Hasami M.H."/>
            <person name="Devisetty U.K."/>
            <person name="Aguiy J.C."/>
        </authorList>
    </citation>
    <scope>NUCLEOTIDE SEQUENCE [LARGE SCALE GENOMIC DNA]</scope>
    <source>
        <strain evidence="1">JCA_2017</strain>
    </source>
</reference>